<keyword evidence="1" id="KW-1133">Transmembrane helix</keyword>
<dbReference type="OrthoDB" id="4543462at2"/>
<name>A0A4R2QA19_9PSEU</name>
<dbReference type="Proteomes" id="UP000294911">
    <property type="component" value="Unassembled WGS sequence"/>
</dbReference>
<dbReference type="InterPro" id="IPR046498">
    <property type="entry name" value="Rv1476-like"/>
</dbReference>
<evidence type="ECO:0000256" key="1">
    <source>
        <dbReference type="SAM" id="Phobius"/>
    </source>
</evidence>
<reference evidence="2 3" key="1">
    <citation type="submission" date="2019-03" db="EMBL/GenBank/DDBJ databases">
        <title>Genomic Encyclopedia of Type Strains, Phase IV (KMG-IV): sequencing the most valuable type-strain genomes for metagenomic binning, comparative biology and taxonomic classification.</title>
        <authorList>
            <person name="Goeker M."/>
        </authorList>
    </citation>
    <scope>NUCLEOTIDE SEQUENCE [LARGE SCALE GENOMIC DNA]</scope>
    <source>
        <strain evidence="2 3">DSM 45765</strain>
    </source>
</reference>
<dbReference type="Pfam" id="PF20381">
    <property type="entry name" value="Rv1476"/>
    <property type="match status" value="1"/>
</dbReference>
<accession>A0A4R2QA19</accession>
<evidence type="ECO:0000313" key="3">
    <source>
        <dbReference type="Proteomes" id="UP000294911"/>
    </source>
</evidence>
<sequence>MSGHHIARADAVIAQPAGVDLDEIAADLRDNGVAGDGAQDRIAKVVQQARADHDLELSVVTLPDGTESELQDLAQELALDRGGTVLALSPDSAAAWSADGDSAAAVANLPAGDDAVAAQAFVDELTAPGPPWGWIIGAAVVLIIAVAVVGRWWERRRRRAKDAAALAAEGERLRSEISAMANTVLRLEPLVTVHDDAELSTEFDRLVVRYRELSHTVQKDPTDRRSADTLDARVRDVRANLDQIAETIDGAR</sequence>
<evidence type="ECO:0000313" key="2">
    <source>
        <dbReference type="EMBL" id="TCP45767.1"/>
    </source>
</evidence>
<proteinExistence type="predicted"/>
<protein>
    <submittedName>
        <fullName evidence="2">Uncharacterized protein</fullName>
    </submittedName>
</protein>
<dbReference type="AlphaFoldDB" id="A0A4R2QA19"/>
<comment type="caution">
    <text evidence="2">The sequence shown here is derived from an EMBL/GenBank/DDBJ whole genome shotgun (WGS) entry which is preliminary data.</text>
</comment>
<keyword evidence="1" id="KW-0472">Membrane</keyword>
<keyword evidence="1" id="KW-0812">Transmembrane</keyword>
<gene>
    <name evidence="2" type="ORF">EV191_11547</name>
</gene>
<organism evidence="2 3">
    <name type="scientific">Tamaricihabitans halophyticus</name>
    <dbReference type="NCBI Taxonomy" id="1262583"/>
    <lineage>
        <taxon>Bacteria</taxon>
        <taxon>Bacillati</taxon>
        <taxon>Actinomycetota</taxon>
        <taxon>Actinomycetes</taxon>
        <taxon>Pseudonocardiales</taxon>
        <taxon>Pseudonocardiaceae</taxon>
        <taxon>Tamaricihabitans</taxon>
    </lineage>
</organism>
<dbReference type="RefSeq" id="WP_132879872.1">
    <property type="nucleotide sequence ID" value="NZ_SLXQ01000015.1"/>
</dbReference>
<dbReference type="EMBL" id="SLXQ01000015">
    <property type="protein sequence ID" value="TCP45767.1"/>
    <property type="molecule type" value="Genomic_DNA"/>
</dbReference>
<feature type="transmembrane region" description="Helical" evidence="1">
    <location>
        <begin position="132"/>
        <end position="153"/>
    </location>
</feature>
<keyword evidence="3" id="KW-1185">Reference proteome</keyword>